<evidence type="ECO:0000256" key="7">
    <source>
        <dbReference type="ARBA" id="ARBA00022723"/>
    </source>
</evidence>
<dbReference type="PROSITE" id="PS50879">
    <property type="entry name" value="RNASE_H_1"/>
    <property type="match status" value="1"/>
</dbReference>
<evidence type="ECO:0000256" key="12">
    <source>
        <dbReference type="PIRSR" id="PIRSR037839-1"/>
    </source>
</evidence>
<feature type="binding site" evidence="12">
    <location>
        <position position="145"/>
    </location>
    <ligand>
        <name>Mg(2+)</name>
        <dbReference type="ChEBI" id="CHEBI:18420"/>
        <label>1</label>
    </ligand>
</feature>
<dbReference type="InterPro" id="IPR002156">
    <property type="entry name" value="RNaseH_domain"/>
</dbReference>
<dbReference type="RefSeq" id="WP_310737121.1">
    <property type="nucleotide sequence ID" value="NZ_OU015584.1"/>
</dbReference>
<feature type="binding site" evidence="12">
    <location>
        <position position="211"/>
    </location>
    <ligand>
        <name>Mg(2+)</name>
        <dbReference type="ChEBI" id="CHEBI:18420"/>
        <label>2</label>
    </ligand>
</feature>
<feature type="binding site" evidence="12">
    <location>
        <position position="268"/>
    </location>
    <ligand>
        <name>Mg(2+)</name>
        <dbReference type="ChEBI" id="CHEBI:18420"/>
        <label>1</label>
    </ligand>
</feature>
<dbReference type="FunFam" id="3.40.970.10:FF:000002">
    <property type="entry name" value="Ribonuclease H"/>
    <property type="match status" value="1"/>
</dbReference>
<dbReference type="PIRSF" id="PIRSF037839">
    <property type="entry name" value="Ribonuclease_H"/>
    <property type="match status" value="1"/>
</dbReference>
<dbReference type="GO" id="GO:0003676">
    <property type="term" value="F:nucleic acid binding"/>
    <property type="evidence" value="ECO:0007669"/>
    <property type="project" value="UniProtKB-UniRule"/>
</dbReference>
<proteinExistence type="inferred from homology"/>
<evidence type="ECO:0000256" key="9">
    <source>
        <dbReference type="ARBA" id="ARBA00022801"/>
    </source>
</evidence>
<comment type="catalytic activity">
    <reaction evidence="11">
        <text>Endonucleolytic cleavage to 5'-phosphomonoester.</text>
        <dbReference type="EC" id="3.1.26.4"/>
    </reaction>
</comment>
<dbReference type="Gene3D" id="3.40.970.10">
    <property type="entry name" value="Ribonuclease H1, N-terminal domain"/>
    <property type="match status" value="2"/>
</dbReference>
<dbReference type="InterPro" id="IPR017290">
    <property type="entry name" value="RNase_H_bac"/>
</dbReference>
<evidence type="ECO:0000256" key="4">
    <source>
        <dbReference type="ARBA" id="ARBA00012180"/>
    </source>
</evidence>
<evidence type="ECO:0000313" key="14">
    <source>
        <dbReference type="EMBL" id="CAG5077654.1"/>
    </source>
</evidence>
<keyword evidence="12" id="KW-0464">Manganese</keyword>
<dbReference type="GO" id="GO:0046872">
    <property type="term" value="F:metal ion binding"/>
    <property type="evidence" value="ECO:0007669"/>
    <property type="project" value="UniProtKB-KW"/>
</dbReference>
<dbReference type="AlphaFoldDB" id="A0A916JKJ4"/>
<dbReference type="InterPro" id="IPR036397">
    <property type="entry name" value="RNaseH_sf"/>
</dbReference>
<evidence type="ECO:0000256" key="5">
    <source>
        <dbReference type="ARBA" id="ARBA00017721"/>
    </source>
</evidence>
<dbReference type="Gene3D" id="3.30.420.10">
    <property type="entry name" value="Ribonuclease H-like superfamily/Ribonuclease H"/>
    <property type="match status" value="1"/>
</dbReference>
<evidence type="ECO:0000256" key="2">
    <source>
        <dbReference type="ARBA" id="ARBA00004065"/>
    </source>
</evidence>
<dbReference type="InterPro" id="IPR009027">
    <property type="entry name" value="Ribosomal_bL9/RNase_H1_N"/>
</dbReference>
<keyword evidence="9 11" id="KW-0378">Hydrolase</keyword>
<reference evidence="14" key="1">
    <citation type="submission" date="2021-04" db="EMBL/GenBank/DDBJ databases">
        <authorList>
            <person name="Rodrigo-Torres L."/>
            <person name="Arahal R. D."/>
            <person name="Lucena T."/>
        </authorList>
    </citation>
    <scope>NUCLEOTIDE SEQUENCE</scope>
    <source>
        <strain evidence="14">AS29M-1</strain>
    </source>
</reference>
<dbReference type="Proteomes" id="UP000683507">
    <property type="component" value="Chromosome"/>
</dbReference>
<keyword evidence="8 11" id="KW-0255">Endonuclease</keyword>
<dbReference type="GO" id="GO:0005737">
    <property type="term" value="C:cytoplasm"/>
    <property type="evidence" value="ECO:0007669"/>
    <property type="project" value="UniProtKB-SubCell"/>
</dbReference>
<dbReference type="InterPro" id="IPR037056">
    <property type="entry name" value="RNase_H1_N_sf"/>
</dbReference>
<gene>
    <name evidence="14" type="ORF">CRYO30217_00450</name>
</gene>
<comment type="subcellular location">
    <subcellularLocation>
        <location evidence="11">Cytoplasm</location>
    </subcellularLocation>
</comment>
<keyword evidence="6 11" id="KW-0540">Nuclease</keyword>
<dbReference type="EC" id="3.1.26.4" evidence="4 11"/>
<evidence type="ECO:0000256" key="8">
    <source>
        <dbReference type="ARBA" id="ARBA00022759"/>
    </source>
</evidence>
<evidence type="ECO:0000256" key="11">
    <source>
        <dbReference type="PIRNR" id="PIRNR037839"/>
    </source>
</evidence>
<keyword evidence="11" id="KW-0963">Cytoplasm</keyword>
<keyword evidence="15" id="KW-1185">Reference proteome</keyword>
<dbReference type="SUPFAM" id="SSF53098">
    <property type="entry name" value="Ribonuclease H-like"/>
    <property type="match status" value="1"/>
</dbReference>
<evidence type="ECO:0000313" key="15">
    <source>
        <dbReference type="Proteomes" id="UP000683507"/>
    </source>
</evidence>
<organism evidence="14 15">
    <name type="scientific">Parvicella tangerina</name>
    <dbReference type="NCBI Taxonomy" id="2829795"/>
    <lineage>
        <taxon>Bacteria</taxon>
        <taxon>Pseudomonadati</taxon>
        <taxon>Bacteroidota</taxon>
        <taxon>Flavobacteriia</taxon>
        <taxon>Flavobacteriales</taxon>
        <taxon>Parvicellaceae</taxon>
        <taxon>Parvicella</taxon>
    </lineage>
</organism>
<keyword evidence="7 11" id="KW-0479">Metal-binding</keyword>
<comment type="function">
    <text evidence="2 11">Endonuclease that specifically degrades the RNA of RNA-DNA hybrids.</text>
</comment>
<name>A0A916JKJ4_9FLAO</name>
<comment type="cofactor">
    <cofactor evidence="12">
        <name>Mn(2+)</name>
        <dbReference type="ChEBI" id="CHEBI:29035"/>
    </cofactor>
    <cofactor evidence="12">
        <name>Mg(2+)</name>
        <dbReference type="ChEBI" id="CHEBI:18420"/>
    </cofactor>
    <text evidence="12">Binds 2 metal ions per subunit. Manganese or magnesium.</text>
</comment>
<keyword evidence="10 11" id="KW-0460">Magnesium</keyword>
<dbReference type="Pfam" id="PF01693">
    <property type="entry name" value="Cauli_VI"/>
    <property type="match status" value="2"/>
</dbReference>
<comment type="cofactor">
    <cofactor evidence="1">
        <name>Mg(2+)</name>
        <dbReference type="ChEBI" id="CHEBI:18420"/>
    </cofactor>
</comment>
<accession>A0A916JKJ4</accession>
<dbReference type="EMBL" id="OU015584">
    <property type="protein sequence ID" value="CAG5077654.1"/>
    <property type="molecule type" value="Genomic_DNA"/>
</dbReference>
<evidence type="ECO:0000256" key="6">
    <source>
        <dbReference type="ARBA" id="ARBA00022722"/>
    </source>
</evidence>
<dbReference type="InterPro" id="IPR011320">
    <property type="entry name" value="RNase_H1_N"/>
</dbReference>
<evidence type="ECO:0000256" key="10">
    <source>
        <dbReference type="ARBA" id="ARBA00022842"/>
    </source>
</evidence>
<dbReference type="GO" id="GO:0004523">
    <property type="term" value="F:RNA-DNA hybrid ribonuclease activity"/>
    <property type="evidence" value="ECO:0007669"/>
    <property type="project" value="UniProtKB-UniRule"/>
</dbReference>
<feature type="domain" description="RNase H type-1" evidence="13">
    <location>
        <begin position="136"/>
        <end position="272"/>
    </location>
</feature>
<feature type="binding site" evidence="12">
    <location>
        <position position="184"/>
    </location>
    <ligand>
        <name>Mg(2+)</name>
        <dbReference type="ChEBI" id="CHEBI:18420"/>
        <label>2</label>
    </ligand>
</feature>
<dbReference type="KEGG" id="ptan:CRYO30217_00450"/>
<protein>
    <recommendedName>
        <fullName evidence="5 11">Ribonuclease H</fullName>
        <ecNumber evidence="4 11">3.1.26.4</ecNumber>
    </recommendedName>
</protein>
<dbReference type="InterPro" id="IPR012337">
    <property type="entry name" value="RNaseH-like_sf"/>
</dbReference>
<evidence type="ECO:0000259" key="13">
    <source>
        <dbReference type="PROSITE" id="PS50879"/>
    </source>
</evidence>
<evidence type="ECO:0000256" key="1">
    <source>
        <dbReference type="ARBA" id="ARBA00001946"/>
    </source>
</evidence>
<evidence type="ECO:0000256" key="3">
    <source>
        <dbReference type="ARBA" id="ARBA00005300"/>
    </source>
</evidence>
<comment type="similarity">
    <text evidence="3 11">Belongs to the RNase H family.</text>
</comment>
<dbReference type="SUPFAM" id="SSF55658">
    <property type="entry name" value="L9 N-domain-like"/>
    <property type="match status" value="2"/>
</dbReference>
<sequence length="272" mass="31196">MAKKYYVIWKGKKTGVFSSWDEVKKYISGYPNAKYKSFSSQEEANRAYEDPSIVKPTEKKKKAKYYVVWDGPRSKVYTDWDEARAALKGLSMDHLKTFGSKVLAERALQEGPENYKGKDFRKTKDLSESEIEEIGSPIELSLAVDAACNEMTGVMEYQGVWTFDKEQVVFRKGPYEGGSNNVGEFLALVHGLAYLKAHKDEKMHELPIYSDSRIAMGWIKAKKCRTKSVGSQELRQLISRAETWLQKNSYKNPILKWETKVWGEIPADFGRK</sequence>